<accession>Q0U0Z2</accession>
<protein>
    <recommendedName>
        <fullName evidence="1">Amidase domain-containing protein</fullName>
    </recommendedName>
</protein>
<dbReference type="GO" id="GO:0003824">
    <property type="term" value="F:catalytic activity"/>
    <property type="evidence" value="ECO:0007669"/>
    <property type="project" value="InterPro"/>
</dbReference>
<dbReference type="STRING" id="321614.Q0U0Z2"/>
<evidence type="ECO:0000313" key="2">
    <source>
        <dbReference type="EMBL" id="EAT78049.2"/>
    </source>
</evidence>
<dbReference type="VEuPathDB" id="FungiDB:JI435_145090"/>
<dbReference type="PANTHER" id="PTHR11895">
    <property type="entry name" value="TRANSAMIDASE"/>
    <property type="match status" value="1"/>
</dbReference>
<dbReference type="RefSeq" id="XP_001804693.1">
    <property type="nucleotide sequence ID" value="XM_001804641.1"/>
</dbReference>
<dbReference type="HOGENOM" id="CLU_009600_18_1_1"/>
<dbReference type="Gene3D" id="3.90.1300.10">
    <property type="entry name" value="Amidase signature (AS) domain"/>
    <property type="match status" value="1"/>
</dbReference>
<dbReference type="InterPro" id="IPR023631">
    <property type="entry name" value="Amidase_dom"/>
</dbReference>
<dbReference type="Proteomes" id="UP000001055">
    <property type="component" value="Unassembled WGS sequence"/>
</dbReference>
<feature type="domain" description="Amidase" evidence="1">
    <location>
        <begin position="246"/>
        <end position="561"/>
    </location>
</feature>
<dbReference type="InterPro" id="IPR036928">
    <property type="entry name" value="AS_sf"/>
</dbReference>
<dbReference type="EMBL" id="CH445356">
    <property type="protein sequence ID" value="EAT78049.2"/>
    <property type="molecule type" value="Genomic_DNA"/>
</dbReference>
<proteinExistence type="predicted"/>
<dbReference type="GeneID" id="5981618"/>
<dbReference type="InterPro" id="IPR000120">
    <property type="entry name" value="Amidase"/>
</dbReference>
<evidence type="ECO:0000313" key="3">
    <source>
        <dbReference type="Proteomes" id="UP000001055"/>
    </source>
</evidence>
<gene>
    <name evidence="2" type="ORF">SNOG_14509</name>
</gene>
<dbReference type="InParanoid" id="Q0U0Z2"/>
<evidence type="ECO:0000259" key="1">
    <source>
        <dbReference type="Pfam" id="PF01425"/>
    </source>
</evidence>
<dbReference type="eggNOG" id="KOG1211">
    <property type="taxonomic scope" value="Eukaryota"/>
</dbReference>
<dbReference type="SUPFAM" id="SSF75304">
    <property type="entry name" value="Amidase signature (AS) enzymes"/>
    <property type="match status" value="1"/>
</dbReference>
<dbReference type="PANTHER" id="PTHR11895:SF171">
    <property type="entry name" value="AMIDASE DOMAIN-CONTAINING PROTEIN"/>
    <property type="match status" value="1"/>
</dbReference>
<dbReference type="AlphaFoldDB" id="Q0U0Z2"/>
<name>Q0U0Z2_PHANO</name>
<reference evidence="3" key="1">
    <citation type="journal article" date="2007" name="Plant Cell">
        <title>Dothideomycete-plant interactions illuminated by genome sequencing and EST analysis of the wheat pathogen Stagonospora nodorum.</title>
        <authorList>
            <person name="Hane J.K."/>
            <person name="Lowe R.G."/>
            <person name="Solomon P.S."/>
            <person name="Tan K.C."/>
            <person name="Schoch C.L."/>
            <person name="Spatafora J.W."/>
            <person name="Crous P.W."/>
            <person name="Kodira C."/>
            <person name="Birren B.W."/>
            <person name="Galagan J.E."/>
            <person name="Torriani S.F."/>
            <person name="McDonald B.A."/>
            <person name="Oliver R.P."/>
        </authorList>
    </citation>
    <scope>NUCLEOTIDE SEQUENCE [LARGE SCALE GENOMIC DNA]</scope>
    <source>
        <strain evidence="3">SN15 / ATCC MYA-4574 / FGSC 10173</strain>
    </source>
</reference>
<dbReference type="KEGG" id="pno:SNOG_14509"/>
<organism evidence="2 3">
    <name type="scientific">Phaeosphaeria nodorum (strain SN15 / ATCC MYA-4574 / FGSC 10173)</name>
    <name type="common">Glume blotch fungus</name>
    <name type="synonym">Parastagonospora nodorum</name>
    <dbReference type="NCBI Taxonomy" id="321614"/>
    <lineage>
        <taxon>Eukaryota</taxon>
        <taxon>Fungi</taxon>
        <taxon>Dikarya</taxon>
        <taxon>Ascomycota</taxon>
        <taxon>Pezizomycotina</taxon>
        <taxon>Dothideomycetes</taxon>
        <taxon>Pleosporomycetidae</taxon>
        <taxon>Pleosporales</taxon>
        <taxon>Pleosporineae</taxon>
        <taxon>Phaeosphaeriaceae</taxon>
        <taxon>Parastagonospora</taxon>
    </lineage>
</organism>
<feature type="domain" description="Amidase" evidence="1">
    <location>
        <begin position="118"/>
        <end position="226"/>
    </location>
</feature>
<dbReference type="Pfam" id="PF01425">
    <property type="entry name" value="Amidase"/>
    <property type="match status" value="2"/>
</dbReference>
<sequence>MDDAYLRIIFEYWSANRYFNPTFASTHLTGPQVDAEKLRSVAKTYGVVVGEKEEEHYRHLLNGLDATSAAIDALPAYTDPRLLPDATTLPRTYHRLAGDFQKNPLNSWSHQTAITSKKPVDSRLAGKTVAVKDNVSIAGVPLTGGTFPELLTGKSEYPIPQIDAVVVKRVLESGGTIKGSANCEHFSMSPLSFTSASGPVHNAWLRGYTTGGSSSGCGAMVAAGQVRAWRKKNELKPNDEELGESVDMAIGGDQGGSIRIPAAYAGIYGLKPTHGLIPYTGIISLLPLVDHTGPMTTSLEDNALLLSVLAGYDGIDPRCTPETPLRQNVLDYPALLEEWRTEKETNGAWTPSSAGRGLRVAIMKEGLDVLGLSKEVKSVFHNAVAQFNAIGASVEEVSIPMHTLGPAIWTVISRPFIYAMPDVTPPSLDQNAFDTLNKHNPAVANMFFNSAFMNEKADANAVLAKAMGHVQQLRDAYDEVLKVYDILLTPVNPRVGSKHPELSADVGKKMEPAIGATLNTCQFNVTGHPALSMPAGWAKAPEGPGMLPVGIQLVAKRFDEMSTFKAAAAWEVAGKGLDKWNGQLN</sequence>